<name>F4LQQ9_TEPAE</name>
<keyword evidence="2" id="KW-1185">Reference proteome</keyword>
<evidence type="ECO:0000313" key="2">
    <source>
        <dbReference type="Proteomes" id="UP000010802"/>
    </source>
</evidence>
<dbReference type="STRING" id="1209989.TepRe1_1934"/>
<dbReference type="eggNOG" id="COG3502">
    <property type="taxonomic scope" value="Bacteria"/>
</dbReference>
<evidence type="ECO:0000313" key="1">
    <source>
        <dbReference type="EMBL" id="CCP26906.1"/>
    </source>
</evidence>
<proteinExistence type="predicted"/>
<accession>F4LQQ9</accession>
<dbReference type="RefSeq" id="WP_013778984.1">
    <property type="nucleotide sequence ID" value="NC_015519.1"/>
</dbReference>
<dbReference type="HOGENOM" id="CLU_042007_0_0_9"/>
<accession>L0S168</accession>
<gene>
    <name evidence="1" type="ordered locus">TEPIRE1_2081</name>
</gene>
<dbReference type="InterPro" id="IPR024479">
    <property type="entry name" value="DUF3866"/>
</dbReference>
<dbReference type="Pfam" id="PF12982">
    <property type="entry name" value="DUF3866"/>
    <property type="match status" value="1"/>
</dbReference>
<dbReference type="KEGG" id="tep:TepRe1_1934"/>
<organism evidence="1 2">
    <name type="scientific">Tepidanaerobacter acetatoxydans (strain DSM 21804 / JCM 16047 / Re1)</name>
    <dbReference type="NCBI Taxonomy" id="1209989"/>
    <lineage>
        <taxon>Bacteria</taxon>
        <taxon>Bacillati</taxon>
        <taxon>Bacillota</taxon>
        <taxon>Clostridia</taxon>
        <taxon>Thermosediminibacterales</taxon>
        <taxon>Tepidanaerobacteraceae</taxon>
        <taxon>Tepidanaerobacter</taxon>
    </lineage>
</organism>
<dbReference type="AlphaFoldDB" id="F4LQQ9"/>
<protein>
    <recommendedName>
        <fullName evidence="3">DUF3866 family protein</fullName>
    </recommendedName>
</protein>
<dbReference type="KEGG" id="tae:TepiRe1_2081"/>
<dbReference type="EMBL" id="HF563609">
    <property type="protein sequence ID" value="CCP26906.1"/>
    <property type="molecule type" value="Genomic_DNA"/>
</dbReference>
<reference evidence="2" key="1">
    <citation type="journal article" date="2013" name="Genome Announc.">
        <title>First genome sequence of a syntrophic acetate-oxidizing bacterium, Tepidanaerobacter acetatoxydans strain Re1.</title>
        <authorList>
            <person name="Manzoor S."/>
            <person name="Bongcam-Rudloff E."/>
            <person name="Schnurer A."/>
            <person name="Muller B."/>
        </authorList>
    </citation>
    <scope>NUCLEOTIDE SEQUENCE [LARGE SCALE GENOMIC DNA]</scope>
    <source>
        <strain evidence="2">Re1</strain>
    </source>
</reference>
<evidence type="ECO:0008006" key="3">
    <source>
        <dbReference type="Google" id="ProtNLM"/>
    </source>
</evidence>
<dbReference type="OrthoDB" id="3401376at2"/>
<dbReference type="PATRIC" id="fig|1209989.3.peg.2402"/>
<dbReference type="Proteomes" id="UP000010802">
    <property type="component" value="Chromosome"/>
</dbReference>
<sequence>MINYTKAKVKDIIQKREGCTEITVIINNKDYNAVNYDCLTGSVKAGDYVLLNTTAQDLKLGSGGYHFVVSVNDGNTFFPFTKEIGHIMKLRYTPLQFSVLSAEEQQSPYHHIFNDFQSLQGKPVIIGELHSMLPPVVFNIKRNRPDTCVSYIMTDGGALPISFSKSVAYLKQKDLINGTVTFGQAFGGDFEAVNIYTALITAFDILKSDVAVIAMGPGITGTGTKYGFSGIEQGPIIDAVNTLGGRPIFIPRISFADKRIRHHGISHHSILVLKEIAKTRAEVVIPVMEQDRMEYIKNQITQNEIDKKHEIVYVKETSSVLENLSCFDFHLSTMGRGIDLEPEFFITAGAAGYFASNIL</sequence>